<name>A0A2Z6R5D6_9GLOM</name>
<dbReference type="AlphaFoldDB" id="A0A2Z6R5D6"/>
<reference evidence="1 2" key="1">
    <citation type="submission" date="2017-11" db="EMBL/GenBank/DDBJ databases">
        <title>The genome of Rhizophagus clarus HR1 reveals common genetic basis of auxotrophy among arbuscular mycorrhizal fungi.</title>
        <authorList>
            <person name="Kobayashi Y."/>
        </authorList>
    </citation>
    <scope>NUCLEOTIDE SEQUENCE [LARGE SCALE GENOMIC DNA]</scope>
    <source>
        <strain evidence="1 2">HR1</strain>
    </source>
</reference>
<dbReference type="Proteomes" id="UP000247702">
    <property type="component" value="Unassembled WGS sequence"/>
</dbReference>
<dbReference type="InterPro" id="IPR001611">
    <property type="entry name" value="Leu-rich_rpt"/>
</dbReference>
<sequence length="138" mass="15500">MKSERQTERIPEGLSEKDLSNNLLSDLEELTKETRYTMTDNNDRDGIDITLNCLIVPIGNLFNLPSNQVAQAITINTGQRISVLENAIHNQLNQLGLLGVQFSNLSLSIRQIHPGTVSERPMNSQAYISDFFNDPFQP</sequence>
<evidence type="ECO:0000313" key="1">
    <source>
        <dbReference type="EMBL" id="GBB97617.1"/>
    </source>
</evidence>
<keyword evidence="2" id="KW-1185">Reference proteome</keyword>
<dbReference type="PROSITE" id="PS51450">
    <property type="entry name" value="LRR"/>
    <property type="match status" value="1"/>
</dbReference>
<proteinExistence type="predicted"/>
<comment type="caution">
    <text evidence="1">The sequence shown here is derived from an EMBL/GenBank/DDBJ whole genome shotgun (WGS) entry which is preliminary data.</text>
</comment>
<dbReference type="EMBL" id="BEXD01002240">
    <property type="protein sequence ID" value="GBB97617.1"/>
    <property type="molecule type" value="Genomic_DNA"/>
</dbReference>
<gene>
    <name evidence="1" type="ORF">RclHR1_30130002</name>
</gene>
<organism evidence="1 2">
    <name type="scientific">Rhizophagus clarus</name>
    <dbReference type="NCBI Taxonomy" id="94130"/>
    <lineage>
        <taxon>Eukaryota</taxon>
        <taxon>Fungi</taxon>
        <taxon>Fungi incertae sedis</taxon>
        <taxon>Mucoromycota</taxon>
        <taxon>Glomeromycotina</taxon>
        <taxon>Glomeromycetes</taxon>
        <taxon>Glomerales</taxon>
        <taxon>Glomeraceae</taxon>
        <taxon>Rhizophagus</taxon>
    </lineage>
</organism>
<evidence type="ECO:0000313" key="2">
    <source>
        <dbReference type="Proteomes" id="UP000247702"/>
    </source>
</evidence>
<accession>A0A2Z6R5D6</accession>
<protein>
    <submittedName>
        <fullName evidence="1">Uncharacterized protein</fullName>
    </submittedName>
</protein>